<dbReference type="Gene3D" id="3.40.50.300">
    <property type="entry name" value="P-loop containing nucleotide triphosphate hydrolases"/>
    <property type="match status" value="1"/>
</dbReference>
<dbReference type="PROSITE" id="PS50893">
    <property type="entry name" value="ABC_TRANSPORTER_2"/>
    <property type="match status" value="1"/>
</dbReference>
<keyword evidence="4 6" id="KW-0067">ATP-binding</keyword>
<proteinExistence type="inferred from homology"/>
<dbReference type="InterPro" id="IPR003593">
    <property type="entry name" value="AAA+_ATPase"/>
</dbReference>
<dbReference type="EMBL" id="CP163302">
    <property type="protein sequence ID" value="XDP46817.1"/>
    <property type="molecule type" value="Genomic_DNA"/>
</dbReference>
<dbReference type="AlphaFoldDB" id="A0AB39L8M8"/>
<dbReference type="SMART" id="SM00382">
    <property type="entry name" value="AAA"/>
    <property type="match status" value="1"/>
</dbReference>
<evidence type="ECO:0000256" key="2">
    <source>
        <dbReference type="ARBA" id="ARBA00022448"/>
    </source>
</evidence>
<dbReference type="InterPro" id="IPR017871">
    <property type="entry name" value="ABC_transporter-like_CS"/>
</dbReference>
<keyword evidence="3" id="KW-0547">Nucleotide-binding</keyword>
<dbReference type="RefSeq" id="WP_369047044.1">
    <property type="nucleotide sequence ID" value="NZ_CP163302.1"/>
</dbReference>
<dbReference type="Pfam" id="PF00005">
    <property type="entry name" value="ABC_tran"/>
    <property type="match status" value="1"/>
</dbReference>
<gene>
    <name evidence="6" type="ORF">AB5L97_07390</name>
</gene>
<feature type="domain" description="ABC transporter" evidence="5">
    <location>
        <begin position="15"/>
        <end position="246"/>
    </location>
</feature>
<reference evidence="6" key="1">
    <citation type="submission" date="2024-07" db="EMBL/GenBank/DDBJ databases">
        <authorList>
            <person name="fu j."/>
        </authorList>
    </citation>
    <scope>NUCLEOTIDE SEQUENCE</scope>
    <source>
        <strain evidence="6">P10A9</strain>
    </source>
</reference>
<keyword evidence="2" id="KW-0813">Transport</keyword>
<evidence type="ECO:0000256" key="3">
    <source>
        <dbReference type="ARBA" id="ARBA00022741"/>
    </source>
</evidence>
<evidence type="ECO:0000256" key="1">
    <source>
        <dbReference type="ARBA" id="ARBA00005417"/>
    </source>
</evidence>
<dbReference type="KEGG" id="spue:AB5L97_07390"/>
<dbReference type="PROSITE" id="PS00211">
    <property type="entry name" value="ABC_TRANSPORTER_1"/>
    <property type="match status" value="1"/>
</dbReference>
<dbReference type="GO" id="GO:0016887">
    <property type="term" value="F:ATP hydrolysis activity"/>
    <property type="evidence" value="ECO:0007669"/>
    <property type="project" value="InterPro"/>
</dbReference>
<dbReference type="PANTHER" id="PTHR43335">
    <property type="entry name" value="ABC TRANSPORTER, ATP-BINDING PROTEIN"/>
    <property type="match status" value="1"/>
</dbReference>
<dbReference type="PANTHER" id="PTHR43335:SF4">
    <property type="entry name" value="ABC TRANSPORTER, ATP-BINDING PROTEIN"/>
    <property type="match status" value="1"/>
</dbReference>
<comment type="similarity">
    <text evidence="1">Belongs to the ABC transporter superfamily.</text>
</comment>
<dbReference type="InterPro" id="IPR003439">
    <property type="entry name" value="ABC_transporter-like_ATP-bd"/>
</dbReference>
<sequence length="332" mass="33988">MDDSVVGDGEGAAAIRTHGLTKRFGAHAAVDDLSLTVPRGSVFGFLGPNGSGKTTTIRMLLGLVSPTAGQAEVLGLPMPRAARGVLPRVGALVEGPAFYPFLSGTANLARLDTADPLAPARTRRARVGSALERVGLSHAAGKKVHAYSLGMKQRLGLAAALLSPRSLLVLDEPTNGLDPQGTREVRSLIRSLADDGTTVFISSHLLAEVEQICSHAAVLRSGRLMAQGTLDELRGAARPRLEVLTPDTSEAAEVLRGLGLEIEPAGPGTVVGLPAAEAADGASSPAAAPAAPEAVVAALVAAGVRVRGFRAEATTLEERFVELTGEGFDVGG</sequence>
<protein>
    <submittedName>
        <fullName evidence="6">ABC transporter ATP-binding protein</fullName>
    </submittedName>
</protein>
<name>A0AB39L8M8_9MICC</name>
<dbReference type="GO" id="GO:0005524">
    <property type="term" value="F:ATP binding"/>
    <property type="evidence" value="ECO:0007669"/>
    <property type="project" value="UniProtKB-KW"/>
</dbReference>
<evidence type="ECO:0000256" key="4">
    <source>
        <dbReference type="ARBA" id="ARBA00022840"/>
    </source>
</evidence>
<evidence type="ECO:0000313" key="6">
    <source>
        <dbReference type="EMBL" id="XDP46817.1"/>
    </source>
</evidence>
<evidence type="ECO:0000259" key="5">
    <source>
        <dbReference type="PROSITE" id="PS50893"/>
    </source>
</evidence>
<dbReference type="InterPro" id="IPR027417">
    <property type="entry name" value="P-loop_NTPase"/>
</dbReference>
<organism evidence="6">
    <name type="scientific">Sinomonas puerhi</name>
    <dbReference type="NCBI Taxonomy" id="3238584"/>
    <lineage>
        <taxon>Bacteria</taxon>
        <taxon>Bacillati</taxon>
        <taxon>Actinomycetota</taxon>
        <taxon>Actinomycetes</taxon>
        <taxon>Micrococcales</taxon>
        <taxon>Micrococcaceae</taxon>
        <taxon>Sinomonas</taxon>
    </lineage>
</organism>
<accession>A0AB39L8M8</accession>
<dbReference type="SUPFAM" id="SSF52540">
    <property type="entry name" value="P-loop containing nucleoside triphosphate hydrolases"/>
    <property type="match status" value="1"/>
</dbReference>